<feature type="compositionally biased region" description="Low complexity" evidence="1">
    <location>
        <begin position="97"/>
        <end position="119"/>
    </location>
</feature>
<dbReference type="AlphaFoldDB" id="A0AAD9STI6"/>
<feature type="region of interest" description="Disordered" evidence="1">
    <location>
        <begin position="843"/>
        <end position="869"/>
    </location>
</feature>
<gene>
    <name evidence="2" type="ORF">N8I77_002342</name>
</gene>
<evidence type="ECO:0000313" key="2">
    <source>
        <dbReference type="EMBL" id="KAK2615598.1"/>
    </source>
</evidence>
<dbReference type="EMBL" id="JAUJFL010000001">
    <property type="protein sequence ID" value="KAK2615598.1"/>
    <property type="molecule type" value="Genomic_DNA"/>
</dbReference>
<protein>
    <submittedName>
        <fullName evidence="2">Uncharacterized protein</fullName>
    </submittedName>
</protein>
<sequence length="1086" mass="119218">MTVNTAGSPYSSTSSTMAIPGVEYIVPPPGSEHDLDASPESQRGQRVFKRHKILPHPRSANGSFSGGSDSTRTSQSHTLRHQRRRISGGDLPPTPPAHSRTSSSSHSIPLSSLSPLHTPAQSSEDVPSKASPSTPPNQRSPPTPDVTPPQSATRPRPLILRPTLTDRFPSKGTNTESRTESFKTARESPEPSDEEDGRSTLRPAAQSARTSEVTVRLVKVNTNGNGYEKQNSQNRSGVGLGLGSSLVDDHNLTPKATGEFTSFDGEFGSSPNDVEQEWDDNLMRNVTVRKRRPSAHVNVQNPEVLDDFTVSPTNATKAVRAFPLQGRILTYDSPDPMRSFTAPEKTNTDAATSADIRRLSGMSSKSAASTVVEAILVGTPPRRQRTLRHVKRVDALRDSIWQPSSVGSASTLNSIRSRRQSADQAKDALRESYASNTTVNSVGSRKARRDVWKNGGIPVVVVPDRHSSNRSSSRERSSRSASSRKSKSQSLGSIPLDKLPNGQDLTPYFDRPPRRGQSISESDGSTPGDQRTMDFPPIVPRRDSSLSAPTSQPGSRSQSRDASRNGSRAGSLTAASLRAHNALQANGVPQMPAAAPTSRVIVEPLSDHEQRHPPVVTVQAVPSLEHLQSNSDQDRVENHQPRQSESRIGDLLLSAKATPFSQASVETNGTSAADIGEARAISMFPHQNRSIVMVDHRPSEGSDGDYGSQLTERAGWPTITTTEVDGVSVDEPATPLAQPTFTLDSIDSPLRNPREPPEPPAIKFIPATPSGLTPAEEKTRMLGNFYDELDEKPIRAPSLVRRALSKRRHSYASYGPAPSRDTRPGLLARTLSLSRNVRKDTAENHVADQPHGDSFPHEQPMDETRLHPDWRPSYYASHYADDGVYDMEDGDEEEYLRYPAIDNRPPPPKRSLSERMKRTFAIMPLEDDDDFAAGPDRRTIRRTPSGNLRVVKHRESANSFPKKKDSKPERPSTAPDGDGHRRPFWSRTNSLSSIRGHHNGASGNGSADRATPPRTSETRRWSMSQNLGALTRRLSDKRREKRSNELRKKISGPREVRDGVVDVIRRDGYRHAFTQPRRMSQKVDGR</sequence>
<feature type="compositionally biased region" description="Basic and acidic residues" evidence="1">
    <location>
        <begin position="177"/>
        <end position="189"/>
    </location>
</feature>
<feature type="compositionally biased region" description="Basic and acidic residues" evidence="1">
    <location>
        <begin position="1033"/>
        <end position="1056"/>
    </location>
</feature>
<feature type="compositionally biased region" description="Basic and acidic residues" evidence="1">
    <location>
        <begin position="420"/>
        <end position="430"/>
    </location>
</feature>
<feature type="region of interest" description="Disordered" evidence="1">
    <location>
        <begin position="730"/>
        <end position="773"/>
    </location>
</feature>
<accession>A0AAD9STI6</accession>
<evidence type="ECO:0000313" key="3">
    <source>
        <dbReference type="Proteomes" id="UP001265746"/>
    </source>
</evidence>
<feature type="compositionally biased region" description="Polar residues" evidence="1">
    <location>
        <begin position="433"/>
        <end position="443"/>
    </location>
</feature>
<feature type="compositionally biased region" description="Polar residues" evidence="1">
    <location>
        <begin position="517"/>
        <end position="529"/>
    </location>
</feature>
<reference evidence="2" key="1">
    <citation type="submission" date="2023-06" db="EMBL/GenBank/DDBJ databases">
        <authorList>
            <person name="Noh H."/>
        </authorList>
    </citation>
    <scope>NUCLEOTIDE SEQUENCE</scope>
    <source>
        <strain evidence="2">DUCC20226</strain>
    </source>
</reference>
<dbReference type="Proteomes" id="UP001265746">
    <property type="component" value="Unassembled WGS sequence"/>
</dbReference>
<feature type="region of interest" description="Disordered" evidence="1">
    <location>
        <begin position="404"/>
        <end position="572"/>
    </location>
</feature>
<organism evidence="2 3">
    <name type="scientific">Phomopsis amygdali</name>
    <name type="common">Fusicoccum amygdali</name>
    <dbReference type="NCBI Taxonomy" id="1214568"/>
    <lineage>
        <taxon>Eukaryota</taxon>
        <taxon>Fungi</taxon>
        <taxon>Dikarya</taxon>
        <taxon>Ascomycota</taxon>
        <taxon>Pezizomycotina</taxon>
        <taxon>Sordariomycetes</taxon>
        <taxon>Sordariomycetidae</taxon>
        <taxon>Diaporthales</taxon>
        <taxon>Diaporthaceae</taxon>
        <taxon>Diaporthe</taxon>
    </lineage>
</organism>
<feature type="compositionally biased region" description="Polar residues" evidence="1">
    <location>
        <begin position="404"/>
        <end position="415"/>
    </location>
</feature>
<feature type="compositionally biased region" description="Polar residues" evidence="1">
    <location>
        <begin position="545"/>
        <end position="557"/>
    </location>
</feature>
<name>A0AAD9STI6_PHOAM</name>
<proteinExistence type="predicted"/>
<keyword evidence="3" id="KW-1185">Reference proteome</keyword>
<feature type="compositionally biased region" description="Polar residues" evidence="1">
    <location>
        <begin position="1"/>
        <end position="17"/>
    </location>
</feature>
<feature type="compositionally biased region" description="Polar residues" evidence="1">
    <location>
        <begin position="60"/>
        <end position="77"/>
    </location>
</feature>
<feature type="compositionally biased region" description="Pro residues" evidence="1">
    <location>
        <begin position="133"/>
        <end position="147"/>
    </location>
</feature>
<feature type="compositionally biased region" description="Basic and acidic residues" evidence="1">
    <location>
        <begin position="463"/>
        <end position="478"/>
    </location>
</feature>
<feature type="compositionally biased region" description="Basic residues" evidence="1">
    <location>
        <begin position="46"/>
        <end position="55"/>
    </location>
</feature>
<feature type="region of interest" description="Disordered" evidence="1">
    <location>
        <begin position="1"/>
        <end position="212"/>
    </location>
</feature>
<evidence type="ECO:0000256" key="1">
    <source>
        <dbReference type="SAM" id="MobiDB-lite"/>
    </source>
</evidence>
<feature type="region of interest" description="Disordered" evidence="1">
    <location>
        <begin position="927"/>
        <end position="1056"/>
    </location>
</feature>
<comment type="caution">
    <text evidence="2">The sequence shown here is derived from an EMBL/GenBank/DDBJ whole genome shotgun (WGS) entry which is preliminary data.</text>
</comment>